<evidence type="ECO:0000313" key="3">
    <source>
        <dbReference type="Proteomes" id="UP000031449"/>
    </source>
</evidence>
<dbReference type="AlphaFoldDB" id="A0A0B5AZU6"/>
<proteinExistence type="predicted"/>
<gene>
    <name evidence="2" type="ORF">JMA_41470</name>
</gene>
<dbReference type="KEGG" id="jeo:JMA_41470"/>
<feature type="transmembrane region" description="Helical" evidence="1">
    <location>
        <begin position="99"/>
        <end position="117"/>
    </location>
</feature>
<dbReference type="OrthoDB" id="2988862at2"/>
<dbReference type="BioCyc" id="JESP1508404:G14D9-13431-MONOMER"/>
<evidence type="ECO:0000256" key="1">
    <source>
        <dbReference type="SAM" id="Phobius"/>
    </source>
</evidence>
<keyword evidence="2" id="KW-0614">Plasmid</keyword>
<dbReference type="Proteomes" id="UP000031449">
    <property type="component" value="Plasmid unnamed"/>
</dbReference>
<keyword evidence="1" id="KW-1133">Transmembrane helix</keyword>
<sequence length="294" mass="34191">MITVLFVVIGAVLFFFFSRSFFGLLFSMDNYKNHQKRMRQLQFTEDGKRVNDDTKEAIDKITSPVIKHILPRFRMKDRETLEKELRMAGWDVYYTPEQFMAMNVITKLLGLIVGFMVYQIAPLFGVVAFVALFFGFNVFFKNTLKERRKKVFQAFPDFIRVIQGYLSAGIPLAKAIEEAFPYMSPEWKRIMKSFLVNTNMRSLHEAIERINDDVDIFEIQEFFSLVKLNLEQGIDVKESFSGQREKVMDMQYEVMLEKIGHRQLMATVIQGPLLLTMIVAFGLPTLNAMMNFGG</sequence>
<feature type="transmembrane region" description="Helical" evidence="1">
    <location>
        <begin position="123"/>
        <end position="140"/>
    </location>
</feature>
<dbReference type="EMBL" id="CP009417">
    <property type="protein sequence ID" value="AJD93464.1"/>
    <property type="molecule type" value="Genomic_DNA"/>
</dbReference>
<accession>A0A0B5AZU6</accession>
<keyword evidence="3" id="KW-1185">Reference proteome</keyword>
<geneLocation type="plasmid" evidence="3"/>
<reference evidence="2 3" key="1">
    <citation type="submission" date="2014-08" db="EMBL/GenBank/DDBJ databases">
        <title>Complete genome of a marine bacteria Jeotgalibacillus malaysiensis.</title>
        <authorList>
            <person name="Yaakop A.S."/>
            <person name="Chan K.-G."/>
            <person name="Goh K.M."/>
        </authorList>
    </citation>
    <scope>NUCLEOTIDE SEQUENCE [LARGE SCALE GENOMIC DNA]</scope>
    <source>
        <strain evidence="2 3">D5</strain>
        <plasmid evidence="3">Plasmid</plasmid>
    </source>
</reference>
<name>A0A0B5AZU6_9BACL</name>
<protein>
    <recommendedName>
        <fullName evidence="4">Type II secretion system protein GspF domain-containing protein</fullName>
    </recommendedName>
</protein>
<keyword evidence="1" id="KW-0472">Membrane</keyword>
<dbReference type="HOGENOM" id="CLU_952619_0_0_9"/>
<dbReference type="PANTHER" id="PTHR35007:SF2">
    <property type="entry name" value="PILUS ASSEMBLE PROTEIN"/>
    <property type="match status" value="1"/>
</dbReference>
<feature type="transmembrane region" description="Helical" evidence="1">
    <location>
        <begin position="264"/>
        <end position="283"/>
    </location>
</feature>
<dbReference type="PANTHER" id="PTHR35007">
    <property type="entry name" value="INTEGRAL MEMBRANE PROTEIN-RELATED"/>
    <property type="match status" value="1"/>
</dbReference>
<keyword evidence="1" id="KW-0812">Transmembrane</keyword>
<evidence type="ECO:0000313" key="2">
    <source>
        <dbReference type="EMBL" id="AJD93464.1"/>
    </source>
</evidence>
<feature type="transmembrane region" description="Helical" evidence="1">
    <location>
        <begin position="6"/>
        <end position="28"/>
    </location>
</feature>
<organism evidence="2 3">
    <name type="scientific">Jeotgalibacillus malaysiensis</name>
    <dbReference type="NCBI Taxonomy" id="1508404"/>
    <lineage>
        <taxon>Bacteria</taxon>
        <taxon>Bacillati</taxon>
        <taxon>Bacillota</taxon>
        <taxon>Bacilli</taxon>
        <taxon>Bacillales</taxon>
        <taxon>Caryophanaceae</taxon>
        <taxon>Jeotgalibacillus</taxon>
    </lineage>
</organism>
<evidence type="ECO:0008006" key="4">
    <source>
        <dbReference type="Google" id="ProtNLM"/>
    </source>
</evidence>